<evidence type="ECO:0000313" key="4">
    <source>
        <dbReference type="Proteomes" id="UP001500466"/>
    </source>
</evidence>
<proteinExistence type="predicted"/>
<keyword evidence="2" id="KW-0472">Membrane</keyword>
<dbReference type="Proteomes" id="UP001500466">
    <property type="component" value="Unassembled WGS sequence"/>
</dbReference>
<gene>
    <name evidence="3" type="ORF">GCM10023205_30420</name>
</gene>
<feature type="transmembrane region" description="Helical" evidence="2">
    <location>
        <begin position="237"/>
        <end position="260"/>
    </location>
</feature>
<reference evidence="4" key="1">
    <citation type="journal article" date="2019" name="Int. J. Syst. Evol. Microbiol.">
        <title>The Global Catalogue of Microorganisms (GCM) 10K type strain sequencing project: providing services to taxonomists for standard genome sequencing and annotation.</title>
        <authorList>
            <consortium name="The Broad Institute Genomics Platform"/>
            <consortium name="The Broad Institute Genome Sequencing Center for Infectious Disease"/>
            <person name="Wu L."/>
            <person name="Ma J."/>
        </authorList>
    </citation>
    <scope>NUCLEOTIDE SEQUENCE [LARGE SCALE GENOMIC DNA]</scope>
    <source>
        <strain evidence="4">JCM 17986</strain>
    </source>
</reference>
<evidence type="ECO:0000256" key="1">
    <source>
        <dbReference type="SAM" id="MobiDB-lite"/>
    </source>
</evidence>
<keyword evidence="2" id="KW-1133">Transmembrane helix</keyword>
<name>A0ABP9H8V0_9ACTN</name>
<feature type="region of interest" description="Disordered" evidence="1">
    <location>
        <begin position="168"/>
        <end position="230"/>
    </location>
</feature>
<evidence type="ECO:0000313" key="3">
    <source>
        <dbReference type="EMBL" id="GAA4964270.1"/>
    </source>
</evidence>
<feature type="compositionally biased region" description="Low complexity" evidence="1">
    <location>
        <begin position="199"/>
        <end position="228"/>
    </location>
</feature>
<keyword evidence="4" id="KW-1185">Reference proteome</keyword>
<organism evidence="3 4">
    <name type="scientific">Yinghuangia aomiensis</name>
    <dbReference type="NCBI Taxonomy" id="676205"/>
    <lineage>
        <taxon>Bacteria</taxon>
        <taxon>Bacillati</taxon>
        <taxon>Actinomycetota</taxon>
        <taxon>Actinomycetes</taxon>
        <taxon>Kitasatosporales</taxon>
        <taxon>Streptomycetaceae</taxon>
        <taxon>Yinghuangia</taxon>
    </lineage>
</organism>
<dbReference type="EMBL" id="BAABHS010000009">
    <property type="protein sequence ID" value="GAA4964270.1"/>
    <property type="molecule type" value="Genomic_DNA"/>
</dbReference>
<sequence length="267" mass="26532">MAASVVGLAPPAFAGNQISMQVHCELPLDQPPIEGEQLVTLEGPADAVRPGDKVKIRVTLGPNAGTSPIPFPGTPTTPSIELTMSGGATGTVRLQGPQMIVDIPGAPHQILIPPYEGELQIPIEATGDISLTPGKMVTTTAIFGSQVTTCFPTGPVPVSTVVKITNQDAPVNPAQGPASTTGAGPSAKSVVPAAPPSQAPVGTGSPSGPESPGPSSATIQAKSSASDSSGGGGLSGAAVFGIAAGALVLAMAVVTMLMSWRRHTEDD</sequence>
<keyword evidence="2" id="KW-0812">Transmembrane</keyword>
<evidence type="ECO:0000256" key="2">
    <source>
        <dbReference type="SAM" id="Phobius"/>
    </source>
</evidence>
<accession>A0ABP9H8V0</accession>
<comment type="caution">
    <text evidence="3">The sequence shown here is derived from an EMBL/GenBank/DDBJ whole genome shotgun (WGS) entry which is preliminary data.</text>
</comment>
<feature type="compositionally biased region" description="Low complexity" evidence="1">
    <location>
        <begin position="183"/>
        <end position="192"/>
    </location>
</feature>
<protein>
    <submittedName>
        <fullName evidence="3">Uncharacterized protein</fullName>
    </submittedName>
</protein>